<evidence type="ECO:0000313" key="1">
    <source>
        <dbReference type="EMBL" id="KAJ8650503.1"/>
    </source>
</evidence>
<keyword evidence="2" id="KW-1185">Reference proteome</keyword>
<sequence>MGAKVEFFFSIDPLYLTLPTLYYATVHMFRCRVIKASFAREYGATVRARLPLVQFTWESKGISRRKRKWRERWGPQEESTYQQPDIINSSAFSLFVRPWLQWRRSCL</sequence>
<gene>
    <name evidence="1" type="ORF">MRB53_003526</name>
</gene>
<comment type="caution">
    <text evidence="1">The sequence shown here is derived from an EMBL/GenBank/DDBJ whole genome shotgun (WGS) entry which is preliminary data.</text>
</comment>
<name>A0ACC2MYI7_PERAE</name>
<dbReference type="EMBL" id="CM056809">
    <property type="protein sequence ID" value="KAJ8650503.1"/>
    <property type="molecule type" value="Genomic_DNA"/>
</dbReference>
<evidence type="ECO:0000313" key="2">
    <source>
        <dbReference type="Proteomes" id="UP001234297"/>
    </source>
</evidence>
<proteinExistence type="predicted"/>
<organism evidence="1 2">
    <name type="scientific">Persea americana</name>
    <name type="common">Avocado</name>
    <dbReference type="NCBI Taxonomy" id="3435"/>
    <lineage>
        <taxon>Eukaryota</taxon>
        <taxon>Viridiplantae</taxon>
        <taxon>Streptophyta</taxon>
        <taxon>Embryophyta</taxon>
        <taxon>Tracheophyta</taxon>
        <taxon>Spermatophyta</taxon>
        <taxon>Magnoliopsida</taxon>
        <taxon>Magnoliidae</taxon>
        <taxon>Laurales</taxon>
        <taxon>Lauraceae</taxon>
        <taxon>Persea</taxon>
    </lineage>
</organism>
<accession>A0ACC2MYI7</accession>
<dbReference type="Proteomes" id="UP001234297">
    <property type="component" value="Chromosome 1"/>
</dbReference>
<reference evidence="1 2" key="1">
    <citation type="journal article" date="2022" name="Hortic Res">
        <title>A haplotype resolved chromosomal level avocado genome allows analysis of novel avocado genes.</title>
        <authorList>
            <person name="Nath O."/>
            <person name="Fletcher S.J."/>
            <person name="Hayward A."/>
            <person name="Shaw L.M."/>
            <person name="Masouleh A.K."/>
            <person name="Furtado A."/>
            <person name="Henry R.J."/>
            <person name="Mitter N."/>
        </authorList>
    </citation>
    <scope>NUCLEOTIDE SEQUENCE [LARGE SCALE GENOMIC DNA]</scope>
    <source>
        <strain evidence="2">cv. Hass</strain>
    </source>
</reference>
<protein>
    <submittedName>
        <fullName evidence="1">Uncharacterized protein</fullName>
    </submittedName>
</protein>